<keyword evidence="2" id="KW-1185">Reference proteome</keyword>
<sequence>MTWTTGPHTNLVGSLLALIDELRGEALVYDQQAAAVRSDVNAAALAAHGTARRNLADRLTVLLKMPVPQREGAEAAEREVARLRSGLEAAVLGWIGATNSLTDLLEGGTLTSGELIASARARRDALRDVANLLAALLVPAQEGS</sequence>
<dbReference type="RefSeq" id="WP_264778942.1">
    <property type="nucleotide sequence ID" value="NZ_AP026564.1"/>
</dbReference>
<geneLocation type="plasmid" evidence="1 2">
    <name>pDAETH-4</name>
</geneLocation>
<evidence type="ECO:0008006" key="3">
    <source>
        <dbReference type="Google" id="ProtNLM"/>
    </source>
</evidence>
<evidence type="ECO:0000313" key="2">
    <source>
        <dbReference type="Proteomes" id="UP001064971"/>
    </source>
</evidence>
<accession>A0ABM8AM46</accession>
<reference evidence="1" key="1">
    <citation type="submission" date="2022-07" db="EMBL/GenBank/DDBJ databases">
        <title>Complete Genome Sequence of the Radioresistant Bacterium Deinococcus aetherius ST0316, Isolated from the Air Dust collected in Lower Stratosphere above Japan.</title>
        <authorList>
            <person name="Satoh K."/>
            <person name="Hagiwara K."/>
            <person name="Katsumata K."/>
            <person name="Kubo A."/>
            <person name="Yokobori S."/>
            <person name="Yamagishi A."/>
            <person name="Oono Y."/>
            <person name="Narumi I."/>
        </authorList>
    </citation>
    <scope>NUCLEOTIDE SEQUENCE</scope>
    <source>
        <strain evidence="1">ST0316</strain>
        <plasmid evidence="1">pDAETH-4</plasmid>
    </source>
</reference>
<proteinExistence type="predicted"/>
<evidence type="ECO:0000313" key="1">
    <source>
        <dbReference type="EMBL" id="BDP44895.1"/>
    </source>
</evidence>
<gene>
    <name evidence="1" type="ORF">DAETH_48640</name>
</gene>
<keyword evidence="1" id="KW-0614">Plasmid</keyword>
<dbReference type="Proteomes" id="UP001064971">
    <property type="component" value="Plasmid pDAETH-4"/>
</dbReference>
<name>A0ABM8AM46_9DEIO</name>
<dbReference type="EMBL" id="AP026564">
    <property type="protein sequence ID" value="BDP44895.1"/>
    <property type="molecule type" value="Genomic_DNA"/>
</dbReference>
<protein>
    <recommendedName>
        <fullName evidence="3">DUF2383 domain-containing protein</fullName>
    </recommendedName>
</protein>
<organism evidence="1 2">
    <name type="scientific">Deinococcus aetherius</name>
    <dbReference type="NCBI Taxonomy" id="200252"/>
    <lineage>
        <taxon>Bacteria</taxon>
        <taxon>Thermotogati</taxon>
        <taxon>Deinococcota</taxon>
        <taxon>Deinococci</taxon>
        <taxon>Deinococcales</taxon>
        <taxon>Deinococcaceae</taxon>
        <taxon>Deinococcus</taxon>
    </lineage>
</organism>